<organism evidence="1 2">
    <name type="scientific">Alteromonas macleodii</name>
    <name type="common">Pseudoalteromonas macleodii</name>
    <dbReference type="NCBI Taxonomy" id="28108"/>
    <lineage>
        <taxon>Bacteria</taxon>
        <taxon>Pseudomonadati</taxon>
        <taxon>Pseudomonadota</taxon>
        <taxon>Gammaproteobacteria</taxon>
        <taxon>Alteromonadales</taxon>
        <taxon>Alteromonadaceae</taxon>
        <taxon>Alteromonas/Salinimonas group</taxon>
        <taxon>Alteromonas</taxon>
    </lineage>
</organism>
<gene>
    <name evidence="1" type="ORF">BFV95_3468</name>
</gene>
<name>A0AB36FR73_ALTMA</name>
<dbReference type="AlphaFoldDB" id="A0AB36FR73"/>
<dbReference type="EMBL" id="MIPY01000022">
    <property type="protein sequence ID" value="OES28459.1"/>
    <property type="molecule type" value="Genomic_DNA"/>
</dbReference>
<comment type="caution">
    <text evidence="1">The sequence shown here is derived from an EMBL/GenBank/DDBJ whole genome shotgun (WGS) entry which is preliminary data.</text>
</comment>
<sequence length="40" mass="4712">MVAHFYCTFAPVIEQITVMRVYKTYTPMRLFKEINVNKAG</sequence>
<evidence type="ECO:0000313" key="1">
    <source>
        <dbReference type="EMBL" id="OES28459.1"/>
    </source>
</evidence>
<dbReference type="Proteomes" id="UP000095392">
    <property type="component" value="Unassembled WGS sequence"/>
</dbReference>
<reference evidence="1 2" key="1">
    <citation type="submission" date="2016-09" db="EMBL/GenBank/DDBJ databases">
        <title>Draft Genome Sequence of four Alteromonas macleodii strains isolated from copper coupons and grown long-term at elevated copper levels.</title>
        <authorList>
            <person name="Cusick K."/>
            <person name="Dale J."/>
            <person name="Little B."/>
            <person name="Biffinger J."/>
        </authorList>
    </citation>
    <scope>NUCLEOTIDE SEQUENCE [LARGE SCALE GENOMIC DNA]</scope>
    <source>
        <strain evidence="1 2">KCP01</strain>
    </source>
</reference>
<evidence type="ECO:0000313" key="2">
    <source>
        <dbReference type="Proteomes" id="UP000095392"/>
    </source>
</evidence>
<protein>
    <submittedName>
        <fullName evidence="1">Uncharacterized protein</fullName>
    </submittedName>
</protein>
<proteinExistence type="predicted"/>
<accession>A0AB36FR73</accession>
<keyword evidence="2" id="KW-1185">Reference proteome</keyword>